<comment type="caution">
    <text evidence="5">The sequence shown here is derived from an EMBL/GenBank/DDBJ whole genome shotgun (WGS) entry which is preliminary data.</text>
</comment>
<accession>A0A3A9KS40</accession>
<keyword evidence="6" id="KW-1185">Reference proteome</keyword>
<dbReference type="PANTHER" id="PTHR22911:SF79">
    <property type="entry name" value="MOBA-LIKE NTP TRANSFERASE DOMAIN-CONTAINING PROTEIN"/>
    <property type="match status" value="1"/>
</dbReference>
<evidence type="ECO:0000313" key="5">
    <source>
        <dbReference type="EMBL" id="RKL67486.1"/>
    </source>
</evidence>
<feature type="transmembrane region" description="Helical" evidence="3">
    <location>
        <begin position="100"/>
        <end position="122"/>
    </location>
</feature>
<evidence type="ECO:0000313" key="6">
    <source>
        <dbReference type="Proteomes" id="UP000281498"/>
    </source>
</evidence>
<feature type="transmembrane region" description="Helical" evidence="3">
    <location>
        <begin position="74"/>
        <end position="94"/>
    </location>
</feature>
<proteinExistence type="inferred from homology"/>
<dbReference type="OrthoDB" id="6707571at2"/>
<keyword evidence="3" id="KW-0472">Membrane</keyword>
<dbReference type="PANTHER" id="PTHR22911">
    <property type="entry name" value="ACYL-MALONYL CONDENSING ENZYME-RELATED"/>
    <property type="match status" value="1"/>
</dbReference>
<organism evidence="5 6">
    <name type="scientific">Salipaludibacillus neizhouensis</name>
    <dbReference type="NCBI Taxonomy" id="885475"/>
    <lineage>
        <taxon>Bacteria</taxon>
        <taxon>Bacillati</taxon>
        <taxon>Bacillota</taxon>
        <taxon>Bacilli</taxon>
        <taxon>Bacillales</taxon>
        <taxon>Bacillaceae</taxon>
    </lineage>
</organism>
<keyword evidence="3" id="KW-1133">Transmembrane helix</keyword>
<feature type="transmembrane region" description="Helical" evidence="3">
    <location>
        <begin position="134"/>
        <end position="153"/>
    </location>
</feature>
<keyword evidence="3" id="KW-0812">Transmembrane</keyword>
<feature type="transmembrane region" description="Helical" evidence="3">
    <location>
        <begin position="189"/>
        <end position="207"/>
    </location>
</feature>
<sequence>MPKIKMNQALAYACVVIGASCWGIVGLFVQQLYASGFTPWQVVTIRLTISSLILFPVLFILFRQYLKIDWKDIPYFFILGVFSIALFNWCYFAVMERSSVAIAVVFVYTSPVFAALIARILYREKLTLQKNLAIIFTVAGCALAIEFIPIGGITVTLSTVLLGLLAGLFCSSYSIIGKHVSRAYHPVTITFYAMICGSVFMIPTSQIWKKTEMLLTTEIWMPIMGISIISTILAYVLFTLGLSYVESSKAAILSSAELIISVLVSIYILNESLTFWQGFGFIFVVASVVLTIFSFKKRASQIHSMKTSNKSLE</sequence>
<dbReference type="PROSITE" id="PS51257">
    <property type="entry name" value="PROKAR_LIPOPROTEIN"/>
    <property type="match status" value="1"/>
</dbReference>
<feature type="domain" description="EamA" evidence="4">
    <location>
        <begin position="11"/>
        <end position="144"/>
    </location>
</feature>
<feature type="transmembrane region" description="Helical" evidence="3">
    <location>
        <begin position="250"/>
        <end position="269"/>
    </location>
</feature>
<dbReference type="RefSeq" id="WP_110935350.1">
    <property type="nucleotide sequence ID" value="NZ_KZ614146.1"/>
</dbReference>
<comment type="subcellular location">
    <subcellularLocation>
        <location evidence="1">Endomembrane system</location>
        <topology evidence="1">Multi-pass membrane protein</topology>
    </subcellularLocation>
</comment>
<feature type="transmembrane region" description="Helical" evidence="3">
    <location>
        <begin position="275"/>
        <end position="295"/>
    </location>
</feature>
<feature type="domain" description="EamA" evidence="4">
    <location>
        <begin position="158"/>
        <end position="292"/>
    </location>
</feature>
<dbReference type="AlphaFoldDB" id="A0A3A9KS40"/>
<gene>
    <name evidence="5" type="ORF">CR203_09045</name>
</gene>
<feature type="transmembrane region" description="Helical" evidence="3">
    <location>
        <begin position="159"/>
        <end position="177"/>
    </location>
</feature>
<dbReference type="GO" id="GO:0016020">
    <property type="term" value="C:membrane"/>
    <property type="evidence" value="ECO:0007669"/>
    <property type="project" value="InterPro"/>
</dbReference>
<comment type="similarity">
    <text evidence="2">Belongs to the EamA transporter family.</text>
</comment>
<feature type="transmembrane region" description="Helical" evidence="3">
    <location>
        <begin position="9"/>
        <end position="34"/>
    </location>
</feature>
<dbReference type="SUPFAM" id="SSF103481">
    <property type="entry name" value="Multidrug resistance efflux transporter EmrE"/>
    <property type="match status" value="2"/>
</dbReference>
<dbReference type="InterPro" id="IPR037185">
    <property type="entry name" value="EmrE-like"/>
</dbReference>
<evidence type="ECO:0000259" key="4">
    <source>
        <dbReference type="Pfam" id="PF00892"/>
    </source>
</evidence>
<reference evidence="5 6" key="1">
    <citation type="submission" date="2017-10" db="EMBL/GenBank/DDBJ databases">
        <title>Bacillus sp. nov., a halophilic bacterium isolated from a Keqin Lake.</title>
        <authorList>
            <person name="Wang H."/>
        </authorList>
    </citation>
    <scope>NUCLEOTIDE SEQUENCE [LARGE SCALE GENOMIC DNA]</scope>
    <source>
        <strain evidence="5 6">KCTC 13187</strain>
    </source>
</reference>
<dbReference type="Pfam" id="PF00892">
    <property type="entry name" value="EamA"/>
    <property type="match status" value="2"/>
</dbReference>
<dbReference type="InterPro" id="IPR000620">
    <property type="entry name" value="EamA_dom"/>
</dbReference>
<feature type="transmembrane region" description="Helical" evidence="3">
    <location>
        <begin position="40"/>
        <end position="62"/>
    </location>
</feature>
<dbReference type="EMBL" id="PDOE01000003">
    <property type="protein sequence ID" value="RKL67486.1"/>
    <property type="molecule type" value="Genomic_DNA"/>
</dbReference>
<evidence type="ECO:0000256" key="3">
    <source>
        <dbReference type="SAM" id="Phobius"/>
    </source>
</evidence>
<evidence type="ECO:0000256" key="1">
    <source>
        <dbReference type="ARBA" id="ARBA00004127"/>
    </source>
</evidence>
<protein>
    <submittedName>
        <fullName evidence="5">EamA family transporter</fullName>
    </submittedName>
</protein>
<dbReference type="Gene3D" id="1.10.3730.20">
    <property type="match status" value="1"/>
</dbReference>
<dbReference type="Proteomes" id="UP000281498">
    <property type="component" value="Unassembled WGS sequence"/>
</dbReference>
<feature type="transmembrane region" description="Helical" evidence="3">
    <location>
        <begin position="219"/>
        <end position="238"/>
    </location>
</feature>
<evidence type="ECO:0000256" key="2">
    <source>
        <dbReference type="ARBA" id="ARBA00007362"/>
    </source>
</evidence>
<name>A0A3A9KS40_9BACI</name>